<protein>
    <recommendedName>
        <fullName evidence="3">Ankyrin repeat-containing protein</fullName>
    </recommendedName>
</protein>
<dbReference type="SUPFAM" id="SSF140860">
    <property type="entry name" value="Pseudo ankyrin repeat-like"/>
    <property type="match status" value="1"/>
</dbReference>
<organism evidence="1 2">
    <name type="scientific">Polysphondylium violaceum</name>
    <dbReference type="NCBI Taxonomy" id="133409"/>
    <lineage>
        <taxon>Eukaryota</taxon>
        <taxon>Amoebozoa</taxon>
        <taxon>Evosea</taxon>
        <taxon>Eumycetozoa</taxon>
        <taxon>Dictyostelia</taxon>
        <taxon>Dictyosteliales</taxon>
        <taxon>Dictyosteliaceae</taxon>
        <taxon>Polysphondylium</taxon>
    </lineage>
</organism>
<evidence type="ECO:0000313" key="2">
    <source>
        <dbReference type="Proteomes" id="UP000695562"/>
    </source>
</evidence>
<sequence>MDQLFRQVFFNHPFLRKEIFDRVLNDVNCKTSNYKNSFNIGVLIKGGYLELLKLKLRNKEYLMLDKNGAKQVLLLKDTQLFIQLYNKFRDSFPAGSLDVVTSCSHKDYWDNAIYLLEQGCFYRDYALLNQAILHENVQMVQELATKTKLIDFSSLLNAVKTKNMAIISTIFKIFNKEFNALKLYKKEHILVGAVKTGDVTIVHTIKKYFESSFYFFSWRKSIYNNSLIWKIYEASMSSFECYQFVKENFDLSITLVDDPPILYNPFVSIGKFGNEMIFKDMMDNNRFNTKYTSNMVNAALENNHISFYKYIQTFKDIEINTKTIFLLNIKGPLDNFDHIKFLVENVHTCINKKDIQRALKSSFELFVYLYKRSIADGHSYSNDPEFLNELLIESYRSNNPQVVLFLQQQKIFFEETLLWPSLVNITDRTKDYYQLIQTLFSVYPPISNVDIQSFIHILVFFASWENPKIFKLIYSKIFELLEINTYEKIDVNDWFLRCIESASKQARYQTVLFLLNDTNRRTLTPRNYTSILEAAADSGSKQIINYILENHFNDLSMDIDLCILEKAISASHYDCVQLLFPLCKNLFHLKEQCLSDLGTSNNLPLVKYLFSHNDFNALNFEVTLFQSMRTGNALSSISNPTKSISKSVSKSSSASVSGIGSNSNQTIVKIPGSPDWVINDGKDQIFYSLAEYYDSIYKQNGNCYPQ</sequence>
<evidence type="ECO:0008006" key="3">
    <source>
        <dbReference type="Google" id="ProtNLM"/>
    </source>
</evidence>
<evidence type="ECO:0000313" key="1">
    <source>
        <dbReference type="EMBL" id="KAF2069439.1"/>
    </source>
</evidence>
<reference evidence="1" key="1">
    <citation type="submission" date="2020-01" db="EMBL/GenBank/DDBJ databases">
        <title>Development of genomics and gene disruption for Polysphondylium violaceum indicates a role for the polyketide synthase stlB in stalk morphogenesis.</title>
        <authorList>
            <person name="Narita B."/>
            <person name="Kawabe Y."/>
            <person name="Kin K."/>
            <person name="Saito T."/>
            <person name="Gibbs R."/>
            <person name="Kuspa A."/>
            <person name="Muzny D."/>
            <person name="Queller D."/>
            <person name="Richards S."/>
            <person name="Strassman J."/>
            <person name="Sucgang R."/>
            <person name="Worley K."/>
            <person name="Schaap P."/>
        </authorList>
    </citation>
    <scope>NUCLEOTIDE SEQUENCE</scope>
    <source>
        <strain evidence="1">QSvi11</strain>
    </source>
</reference>
<gene>
    <name evidence="1" type="ORF">CYY_009242</name>
</gene>
<dbReference type="EMBL" id="AJWJ01000662">
    <property type="protein sequence ID" value="KAF2069439.1"/>
    <property type="molecule type" value="Genomic_DNA"/>
</dbReference>
<dbReference type="AlphaFoldDB" id="A0A8J4PNQ8"/>
<comment type="caution">
    <text evidence="1">The sequence shown here is derived from an EMBL/GenBank/DDBJ whole genome shotgun (WGS) entry which is preliminary data.</text>
</comment>
<name>A0A8J4PNQ8_9MYCE</name>
<proteinExistence type="predicted"/>
<accession>A0A8J4PNQ8</accession>
<dbReference type="InterPro" id="IPR036770">
    <property type="entry name" value="Ankyrin_rpt-contain_sf"/>
</dbReference>
<dbReference type="Proteomes" id="UP000695562">
    <property type="component" value="Unassembled WGS sequence"/>
</dbReference>
<dbReference type="Gene3D" id="1.25.40.20">
    <property type="entry name" value="Ankyrin repeat-containing domain"/>
    <property type="match status" value="1"/>
</dbReference>
<keyword evidence="2" id="KW-1185">Reference proteome</keyword>